<dbReference type="EMBL" id="HBHX01044652">
    <property type="protein sequence ID" value="CAE0124014.1"/>
    <property type="molecule type" value="Transcribed_RNA"/>
</dbReference>
<accession>A0A7S3B5E9</accession>
<gene>
    <name evidence="1" type="ORF">HERI1096_LOCUS24716</name>
</gene>
<evidence type="ECO:0000313" key="1">
    <source>
        <dbReference type="EMBL" id="CAE0124014.1"/>
    </source>
</evidence>
<reference evidence="1" key="1">
    <citation type="submission" date="2021-01" db="EMBL/GenBank/DDBJ databases">
        <authorList>
            <person name="Corre E."/>
            <person name="Pelletier E."/>
            <person name="Niang G."/>
            <person name="Scheremetjew M."/>
            <person name="Finn R."/>
            <person name="Kale V."/>
            <person name="Holt S."/>
            <person name="Cochrane G."/>
            <person name="Meng A."/>
            <person name="Brown T."/>
            <person name="Cohen L."/>
        </authorList>
    </citation>
    <scope>NUCLEOTIDE SEQUENCE</scope>
    <source>
        <strain evidence="1">CCMP281</strain>
    </source>
</reference>
<protein>
    <submittedName>
        <fullName evidence="1">Uncharacterized protein</fullName>
    </submittedName>
</protein>
<dbReference type="AlphaFoldDB" id="A0A7S3B5E9"/>
<sequence>MKGSTSVGPFPFHTAGTFDLMQEVEVYRTNGSWSPARVVYYDEAGDTYDVELLDAPGVMKYMQEADYLRHIELINFKRHQGVQVLEERVWVWARIDNIEKDPSAGGFVPTFIVTVELIDGQLRQFSWGEWCCKSRPAKKPAPREIWSYERACFQGDDSDSDSD</sequence>
<name>A0A7S3B5E9_9EUKA</name>
<organism evidence="1">
    <name type="scientific">Haptolina ericina</name>
    <dbReference type="NCBI Taxonomy" id="156174"/>
    <lineage>
        <taxon>Eukaryota</taxon>
        <taxon>Haptista</taxon>
        <taxon>Haptophyta</taxon>
        <taxon>Prymnesiophyceae</taxon>
        <taxon>Prymnesiales</taxon>
        <taxon>Prymnesiaceae</taxon>
        <taxon>Haptolina</taxon>
    </lineage>
</organism>
<proteinExistence type="predicted"/>